<dbReference type="Proteomes" id="UP000176005">
    <property type="component" value="Unassembled WGS sequence"/>
</dbReference>
<sequence>ARQALAGAQAATGGGTQTVSAPAAGPSVAASASASARVPGPASSGAAAYNGAIEDDMPAEDDPDLDESALSGYDLIVRELGATVIEEVEHE</sequence>
<reference evidence="2 3" key="1">
    <citation type="journal article" date="2016" name="Front. Microbiol.">
        <title>Comparative Genomics Analysis of Streptomyces Species Reveals Their Adaptation to the Marine Environment and Their Diversity at the Genomic Level.</title>
        <authorList>
            <person name="Tian X."/>
            <person name="Zhang Z."/>
            <person name="Yang T."/>
            <person name="Chen M."/>
            <person name="Li J."/>
            <person name="Chen F."/>
            <person name="Yang J."/>
            <person name="Li W."/>
            <person name="Zhang B."/>
            <person name="Zhang Z."/>
            <person name="Wu J."/>
            <person name="Zhang C."/>
            <person name="Long L."/>
            <person name="Xiao J."/>
        </authorList>
    </citation>
    <scope>NUCLEOTIDE SEQUENCE [LARGE SCALE GENOMIC DNA]</scope>
    <source>
        <strain evidence="2 3">SCSIO 10429</strain>
    </source>
</reference>
<organism evidence="2 3">
    <name type="scientific">Streptomyces nanshensis</name>
    <dbReference type="NCBI Taxonomy" id="518642"/>
    <lineage>
        <taxon>Bacteria</taxon>
        <taxon>Bacillati</taxon>
        <taxon>Actinomycetota</taxon>
        <taxon>Actinomycetes</taxon>
        <taxon>Kitasatosporales</taxon>
        <taxon>Streptomycetaceae</taxon>
        <taxon>Streptomyces</taxon>
    </lineage>
</organism>
<dbReference type="EMBL" id="LJGW01000207">
    <property type="protein sequence ID" value="OEV11615.1"/>
    <property type="molecule type" value="Genomic_DNA"/>
</dbReference>
<accession>A0A1E7L5Y7</accession>
<proteinExistence type="predicted"/>
<evidence type="ECO:0008006" key="4">
    <source>
        <dbReference type="Google" id="ProtNLM"/>
    </source>
</evidence>
<evidence type="ECO:0000256" key="1">
    <source>
        <dbReference type="SAM" id="MobiDB-lite"/>
    </source>
</evidence>
<evidence type="ECO:0000313" key="3">
    <source>
        <dbReference type="Proteomes" id="UP000176005"/>
    </source>
</evidence>
<name>A0A1E7L5Y7_9ACTN</name>
<evidence type="ECO:0000313" key="2">
    <source>
        <dbReference type="EMBL" id="OEV11615.1"/>
    </source>
</evidence>
<feature type="region of interest" description="Disordered" evidence="1">
    <location>
        <begin position="1"/>
        <end position="67"/>
    </location>
</feature>
<dbReference type="PATRIC" id="fig|518642.10.peg.2579"/>
<dbReference type="AlphaFoldDB" id="A0A1E7L5Y7"/>
<gene>
    <name evidence="2" type="ORF">AN218_12180</name>
</gene>
<feature type="non-terminal residue" evidence="2">
    <location>
        <position position="1"/>
    </location>
</feature>
<protein>
    <recommendedName>
        <fullName evidence="4">DNA polymerase III subunit gamma/tau</fullName>
    </recommendedName>
</protein>
<feature type="compositionally biased region" description="Acidic residues" evidence="1">
    <location>
        <begin position="53"/>
        <end position="67"/>
    </location>
</feature>
<feature type="compositionally biased region" description="Low complexity" evidence="1">
    <location>
        <begin position="1"/>
        <end position="48"/>
    </location>
</feature>
<comment type="caution">
    <text evidence="2">The sequence shown here is derived from an EMBL/GenBank/DDBJ whole genome shotgun (WGS) entry which is preliminary data.</text>
</comment>
<keyword evidence="3" id="KW-1185">Reference proteome</keyword>